<dbReference type="InterPro" id="IPR014755">
    <property type="entry name" value="Cu-Rt/internalin_Ig-like"/>
</dbReference>
<gene>
    <name evidence="4" type="ORF">P0M35_09685</name>
</gene>
<evidence type="ECO:0000313" key="4">
    <source>
        <dbReference type="EMBL" id="MDF1612422.1"/>
    </source>
</evidence>
<dbReference type="Pfam" id="PF13205">
    <property type="entry name" value="Big_5"/>
    <property type="match status" value="2"/>
</dbReference>
<dbReference type="Proteomes" id="UP001221302">
    <property type="component" value="Unassembled WGS sequence"/>
</dbReference>
<evidence type="ECO:0000313" key="5">
    <source>
        <dbReference type="Proteomes" id="UP001221302"/>
    </source>
</evidence>
<evidence type="ECO:0000259" key="3">
    <source>
        <dbReference type="Pfam" id="PF13205"/>
    </source>
</evidence>
<protein>
    <submittedName>
        <fullName evidence="4">Ig-like domain-containing protein</fullName>
    </submittedName>
</protein>
<name>A0AAE3TEH9_9BACT</name>
<keyword evidence="1 2" id="KW-0732">Signal</keyword>
<proteinExistence type="predicted"/>
<feature type="chain" id="PRO_5042121527" evidence="2">
    <location>
        <begin position="25"/>
        <end position="556"/>
    </location>
</feature>
<dbReference type="AlphaFoldDB" id="A0AAE3TEH9"/>
<dbReference type="InterPro" id="IPR032812">
    <property type="entry name" value="SbsA_Ig"/>
</dbReference>
<feature type="domain" description="SbsA Ig-like" evidence="3">
    <location>
        <begin position="32"/>
        <end position="132"/>
    </location>
</feature>
<dbReference type="EMBL" id="JARGDL010000013">
    <property type="protein sequence ID" value="MDF1612422.1"/>
    <property type="molecule type" value="Genomic_DNA"/>
</dbReference>
<feature type="domain" description="SbsA Ig-like" evidence="3">
    <location>
        <begin position="361"/>
        <end position="449"/>
    </location>
</feature>
<evidence type="ECO:0000256" key="1">
    <source>
        <dbReference type="ARBA" id="ARBA00022729"/>
    </source>
</evidence>
<dbReference type="RefSeq" id="WP_321536193.1">
    <property type="nucleotide sequence ID" value="NZ_JARGDL010000013.1"/>
</dbReference>
<dbReference type="Gene3D" id="2.60.40.1220">
    <property type="match status" value="2"/>
</dbReference>
<accession>A0AAE3TEH9</accession>
<sequence>MEKNSKLILTFISFIFLWSCANQIAPSGGEVDKIPPEVLETYPQNRAINFNDNHFDIKFSEYVDRLSVQNAIFISPSLKYGFEYNWSGKTLHLEFRDTLQQNTTYTITIGTDIVDLNNRNKLALPYTFTFSTGSKIDTAKISGKVYADSPSGIFIYAFKNKNDFNPETDKPNYISQVGNDGRFKLNGLSEGDYKIFALKDKSQDMFYNPNEDEFGIQSKKITIDSLNQIYDNLNIFLTKEDTISPRLSSAFMKDRNHILVEFNESIDSSKINSDNFYLFDSLSNKKINVNYFYKYDAKPKQFYIALGDSSSFQNYFLVAENIYDFCGNKTAEDKIQFLFKNEKDTLLIKPIKVFGEYENGKVDYEDPKVKIQFNDGIFLDEVNSRIKIEDNKKNNLIFSLNKIDDALFEIKLNNKLKQATDYYLFFDAKNLKNYSEKAIDTTYKFTFTTNSELEFTGASGKIIDDDSTTLIVNLKSVNNKKNYIKKIDKNKYFNFEKVTPDKYLLWAFKDKNKNDKYDFGKIKPFEYSEEFYFYPDTLNLRARWPVGDIDFNIKNK</sequence>
<reference evidence="4" key="1">
    <citation type="submission" date="2023-03" db="EMBL/GenBank/DDBJ databases">
        <title>Stygiobacter electus gen. nov., sp. nov., facultatively anaerobic thermotolerant bacterium of the class Ignavibacteria from a well of Yessentuki mineral water deposit.</title>
        <authorList>
            <person name="Podosokorskaya O.A."/>
            <person name="Elcheninov A.G."/>
            <person name="Petrova N.F."/>
            <person name="Zavarzina D.G."/>
            <person name="Kublanov I.V."/>
            <person name="Merkel A.Y."/>
        </authorList>
    </citation>
    <scope>NUCLEOTIDE SEQUENCE</scope>
    <source>
        <strain evidence="4">09-Me</strain>
    </source>
</reference>
<comment type="caution">
    <text evidence="4">The sequence shown here is derived from an EMBL/GenBank/DDBJ whole genome shotgun (WGS) entry which is preliminary data.</text>
</comment>
<keyword evidence="5" id="KW-1185">Reference proteome</keyword>
<organism evidence="4 5">
    <name type="scientific">Stygiobacter electus</name>
    <dbReference type="NCBI Taxonomy" id="3032292"/>
    <lineage>
        <taxon>Bacteria</taxon>
        <taxon>Pseudomonadati</taxon>
        <taxon>Ignavibacteriota</taxon>
        <taxon>Ignavibacteria</taxon>
        <taxon>Ignavibacteriales</taxon>
        <taxon>Melioribacteraceae</taxon>
        <taxon>Stygiobacter</taxon>
    </lineage>
</organism>
<feature type="signal peptide" evidence="2">
    <location>
        <begin position="1"/>
        <end position="24"/>
    </location>
</feature>
<evidence type="ECO:0000256" key="2">
    <source>
        <dbReference type="SAM" id="SignalP"/>
    </source>
</evidence>